<dbReference type="AlphaFoldDB" id="A0AAD7WN92"/>
<evidence type="ECO:0000313" key="2">
    <source>
        <dbReference type="Proteomes" id="UP001221898"/>
    </source>
</evidence>
<reference evidence="1" key="1">
    <citation type="journal article" date="2023" name="Science">
        <title>Genome structures resolve the early diversification of teleost fishes.</title>
        <authorList>
            <person name="Parey E."/>
            <person name="Louis A."/>
            <person name="Montfort J."/>
            <person name="Bouchez O."/>
            <person name="Roques C."/>
            <person name="Iampietro C."/>
            <person name="Lluch J."/>
            <person name="Castinel A."/>
            <person name="Donnadieu C."/>
            <person name="Desvignes T."/>
            <person name="Floi Bucao C."/>
            <person name="Jouanno E."/>
            <person name="Wen M."/>
            <person name="Mejri S."/>
            <person name="Dirks R."/>
            <person name="Jansen H."/>
            <person name="Henkel C."/>
            <person name="Chen W.J."/>
            <person name="Zahm M."/>
            <person name="Cabau C."/>
            <person name="Klopp C."/>
            <person name="Thompson A.W."/>
            <person name="Robinson-Rechavi M."/>
            <person name="Braasch I."/>
            <person name="Lecointre G."/>
            <person name="Bobe J."/>
            <person name="Postlethwait J.H."/>
            <person name="Berthelot C."/>
            <person name="Roest Crollius H."/>
            <person name="Guiguen Y."/>
        </authorList>
    </citation>
    <scope>NUCLEOTIDE SEQUENCE</scope>
    <source>
        <strain evidence="1">NC1722</strain>
    </source>
</reference>
<name>A0AAD7WN92_9TELE</name>
<evidence type="ECO:0000313" key="1">
    <source>
        <dbReference type="EMBL" id="KAJ8403316.1"/>
    </source>
</evidence>
<gene>
    <name evidence="1" type="ORF">AAFF_G00355330</name>
</gene>
<keyword evidence="2" id="KW-1185">Reference proteome</keyword>
<accession>A0AAD7WN92</accession>
<protein>
    <submittedName>
        <fullName evidence="1">Uncharacterized protein</fullName>
    </submittedName>
</protein>
<dbReference type="Proteomes" id="UP001221898">
    <property type="component" value="Unassembled WGS sequence"/>
</dbReference>
<proteinExistence type="predicted"/>
<comment type="caution">
    <text evidence="1">The sequence shown here is derived from an EMBL/GenBank/DDBJ whole genome shotgun (WGS) entry which is preliminary data.</text>
</comment>
<organism evidence="1 2">
    <name type="scientific">Aldrovandia affinis</name>
    <dbReference type="NCBI Taxonomy" id="143900"/>
    <lineage>
        <taxon>Eukaryota</taxon>
        <taxon>Metazoa</taxon>
        <taxon>Chordata</taxon>
        <taxon>Craniata</taxon>
        <taxon>Vertebrata</taxon>
        <taxon>Euteleostomi</taxon>
        <taxon>Actinopterygii</taxon>
        <taxon>Neopterygii</taxon>
        <taxon>Teleostei</taxon>
        <taxon>Notacanthiformes</taxon>
        <taxon>Halosauridae</taxon>
        <taxon>Aldrovandia</taxon>
    </lineage>
</organism>
<dbReference type="EMBL" id="JAINUG010000059">
    <property type="protein sequence ID" value="KAJ8403316.1"/>
    <property type="molecule type" value="Genomic_DNA"/>
</dbReference>
<sequence>MMSQMILESRQQNAFRAMKMNCEDFRKLPDATLKRPAGIKITSMIWFKVTGRSSNGAISWVPNVAVDSEGPADSHSCFQAAANHASLEMSSEVKLSISCAALL</sequence>